<comment type="caution">
    <text evidence="1">The sequence shown here is derived from an EMBL/GenBank/DDBJ whole genome shotgun (WGS) entry which is preliminary data.</text>
</comment>
<dbReference type="EMBL" id="RAWI01000150">
    <property type="protein sequence ID" value="RKI06453.1"/>
    <property type="molecule type" value="Genomic_DNA"/>
</dbReference>
<evidence type="ECO:0000313" key="2">
    <source>
        <dbReference type="Proteomes" id="UP000278907"/>
    </source>
</evidence>
<dbReference type="Proteomes" id="UP000278907">
    <property type="component" value="Unassembled WGS sequence"/>
</dbReference>
<keyword evidence="2" id="KW-1185">Reference proteome</keyword>
<accession>A0ABX9QFE3</accession>
<name>A0ABX9QFE3_9BACT</name>
<evidence type="ECO:0008006" key="3">
    <source>
        <dbReference type="Google" id="ProtNLM"/>
    </source>
</evidence>
<gene>
    <name evidence="1" type="ORF">D7Y13_20165</name>
</gene>
<reference evidence="1 2" key="1">
    <citation type="submission" date="2018-09" db="EMBL/GenBank/DDBJ databases">
        <authorList>
            <person name="Livingstone P.G."/>
            <person name="Whitworth D.E."/>
        </authorList>
    </citation>
    <scope>NUCLEOTIDE SEQUENCE [LARGE SCALE GENOMIC DNA]</scope>
    <source>
        <strain evidence="1 2">CA031B</strain>
    </source>
</reference>
<proteinExistence type="predicted"/>
<dbReference type="RefSeq" id="WP_120584835.1">
    <property type="nucleotide sequence ID" value="NZ_RAWI01000150.1"/>
</dbReference>
<protein>
    <recommendedName>
        <fullName evidence="3">AbiV family abortive infection protein</fullName>
    </recommendedName>
</protein>
<evidence type="ECO:0000313" key="1">
    <source>
        <dbReference type="EMBL" id="RKI06453.1"/>
    </source>
</evidence>
<sequence length="266" mass="29224">MSELASLLINSRHRIQDALASIEATDTEESSGFAYVKLAYAYRTLAMCQLLLQADAQAFSLNLRRSAQTTLQFFTQLQLGRDFNPVHSCASRVFSFTDALVAGDLPTARELGQLLPTHHDPRIEYEDDFLLPHCMGLMLLAPPGQEATLVAALARWRTVLEGGADPYLDALHALLGGEGNAFDDALERLIHARGQQFAQGKRDMSIDEETQLTEGRLFMKGLALLRLAEVLGLETQQGYVMMPSLARPPLATLPLPPHAWKSPGLA</sequence>
<organism evidence="1 2">
    <name type="scientific">Corallococcus praedator</name>
    <dbReference type="NCBI Taxonomy" id="2316724"/>
    <lineage>
        <taxon>Bacteria</taxon>
        <taxon>Pseudomonadati</taxon>
        <taxon>Myxococcota</taxon>
        <taxon>Myxococcia</taxon>
        <taxon>Myxococcales</taxon>
        <taxon>Cystobacterineae</taxon>
        <taxon>Myxococcaceae</taxon>
        <taxon>Corallococcus</taxon>
    </lineage>
</organism>